<feature type="transmembrane region" description="Helical" evidence="7">
    <location>
        <begin position="20"/>
        <end position="42"/>
    </location>
</feature>
<keyword evidence="9" id="KW-1185">Reference proteome</keyword>
<evidence type="ECO:0000256" key="6">
    <source>
        <dbReference type="ARBA" id="ARBA00023136"/>
    </source>
</evidence>
<evidence type="ECO:0000256" key="4">
    <source>
        <dbReference type="ARBA" id="ARBA00022692"/>
    </source>
</evidence>
<dbReference type="GO" id="GO:0009319">
    <property type="term" value="C:cytochrome o ubiquinol oxidase complex"/>
    <property type="evidence" value="ECO:0007669"/>
    <property type="project" value="TreeGrafter"/>
</dbReference>
<dbReference type="EMBL" id="JACEIQ010000005">
    <property type="protein sequence ID" value="MBA4494029.1"/>
    <property type="molecule type" value="Genomic_DNA"/>
</dbReference>
<dbReference type="InterPro" id="IPR005171">
    <property type="entry name" value="Cyt_c_oxidase_su4_prok"/>
</dbReference>
<dbReference type="Proteomes" id="UP000535491">
    <property type="component" value="Unassembled WGS sequence"/>
</dbReference>
<dbReference type="GO" id="GO:0015990">
    <property type="term" value="P:electron transport coupled proton transport"/>
    <property type="evidence" value="ECO:0007669"/>
    <property type="project" value="TreeGrafter"/>
</dbReference>
<reference evidence="8 9" key="1">
    <citation type="submission" date="2020-07" db="EMBL/GenBank/DDBJ databases">
        <authorList>
            <person name="Feng H."/>
        </authorList>
    </citation>
    <scope>NUCLEOTIDE SEQUENCE [LARGE SCALE GENOMIC DNA]</scope>
    <source>
        <strain evidence="9">s-10</strain>
    </source>
</reference>
<dbReference type="AlphaFoldDB" id="A0A7W2A8C8"/>
<comment type="similarity">
    <text evidence="2">Belongs to the cytochrome c oxidase bacterial subunit 4 family.</text>
</comment>
<keyword evidence="4 7" id="KW-0812">Transmembrane</keyword>
<evidence type="ECO:0000256" key="3">
    <source>
        <dbReference type="ARBA" id="ARBA00022475"/>
    </source>
</evidence>
<proteinExistence type="inferred from homology"/>
<dbReference type="GO" id="GO:0015078">
    <property type="term" value="F:proton transmembrane transporter activity"/>
    <property type="evidence" value="ECO:0007669"/>
    <property type="project" value="TreeGrafter"/>
</dbReference>
<sequence length="101" mass="11503">MEPRLNNQPVKPVQKPASPWKYVLSFFWMIVFTAIAFVLVWGEYLNPEATFWVITFLASLQVLLQLFTFMHLDQKGQSMPIIFMGLGILIAVISAVGIVLM</sequence>
<feature type="transmembrane region" description="Helical" evidence="7">
    <location>
        <begin position="81"/>
        <end position="100"/>
    </location>
</feature>
<comment type="subcellular location">
    <subcellularLocation>
        <location evidence="1">Cell membrane</location>
        <topology evidence="1">Multi-pass membrane protein</topology>
    </subcellularLocation>
</comment>
<dbReference type="Pfam" id="PF03626">
    <property type="entry name" value="COX4_pro"/>
    <property type="match status" value="1"/>
</dbReference>
<evidence type="ECO:0000313" key="9">
    <source>
        <dbReference type="Proteomes" id="UP000535491"/>
    </source>
</evidence>
<dbReference type="InterPro" id="IPR050968">
    <property type="entry name" value="Cytochrome_c_oxidase_bac_sub4"/>
</dbReference>
<dbReference type="GO" id="GO:0009486">
    <property type="term" value="F:cytochrome bo3 ubiquinol oxidase activity"/>
    <property type="evidence" value="ECO:0007669"/>
    <property type="project" value="TreeGrafter"/>
</dbReference>
<dbReference type="PANTHER" id="PTHR36835">
    <property type="entry name" value="CYTOCHROME BO(3) UBIQUINOL OXIDASE SUBUNIT 4"/>
    <property type="match status" value="1"/>
</dbReference>
<dbReference type="GO" id="GO:0005886">
    <property type="term" value="C:plasma membrane"/>
    <property type="evidence" value="ECO:0007669"/>
    <property type="project" value="UniProtKB-SubCell"/>
</dbReference>
<dbReference type="RefSeq" id="WP_181751275.1">
    <property type="nucleotide sequence ID" value="NZ_JACEIQ010000005.1"/>
</dbReference>
<dbReference type="PANTHER" id="PTHR36835:SF1">
    <property type="entry name" value="CYTOCHROME BO(3) UBIQUINOL OXIDASE SUBUNIT 4"/>
    <property type="match status" value="1"/>
</dbReference>
<evidence type="ECO:0000256" key="2">
    <source>
        <dbReference type="ARBA" id="ARBA00008079"/>
    </source>
</evidence>
<organism evidence="8 9">
    <name type="scientific">Paenactinomyces guangxiensis</name>
    <dbReference type="NCBI Taxonomy" id="1490290"/>
    <lineage>
        <taxon>Bacteria</taxon>
        <taxon>Bacillati</taxon>
        <taxon>Bacillota</taxon>
        <taxon>Bacilli</taxon>
        <taxon>Bacillales</taxon>
        <taxon>Thermoactinomycetaceae</taxon>
        <taxon>Paenactinomyces</taxon>
    </lineage>
</organism>
<evidence type="ECO:0000256" key="1">
    <source>
        <dbReference type="ARBA" id="ARBA00004651"/>
    </source>
</evidence>
<comment type="caution">
    <text evidence="8">The sequence shown here is derived from an EMBL/GenBank/DDBJ whole genome shotgun (WGS) entry which is preliminary data.</text>
</comment>
<evidence type="ECO:0000256" key="5">
    <source>
        <dbReference type="ARBA" id="ARBA00022989"/>
    </source>
</evidence>
<feature type="transmembrane region" description="Helical" evidence="7">
    <location>
        <begin position="49"/>
        <end position="69"/>
    </location>
</feature>
<protein>
    <submittedName>
        <fullName evidence="8">Cytochrome C oxidase subunit IV family protein</fullName>
    </submittedName>
</protein>
<keyword evidence="6 7" id="KW-0472">Membrane</keyword>
<evidence type="ECO:0000313" key="8">
    <source>
        <dbReference type="EMBL" id="MBA4494029.1"/>
    </source>
</evidence>
<gene>
    <name evidence="8" type="ORF">H1191_06890</name>
</gene>
<keyword evidence="5 7" id="KW-1133">Transmembrane helix</keyword>
<dbReference type="GO" id="GO:0019646">
    <property type="term" value="P:aerobic electron transport chain"/>
    <property type="evidence" value="ECO:0007669"/>
    <property type="project" value="TreeGrafter"/>
</dbReference>
<accession>A0A7W2A8C8</accession>
<evidence type="ECO:0000256" key="7">
    <source>
        <dbReference type="SAM" id="Phobius"/>
    </source>
</evidence>
<name>A0A7W2A8C8_9BACL</name>
<keyword evidence="3" id="KW-1003">Cell membrane</keyword>